<protein>
    <submittedName>
        <fullName evidence="2">Uncharacterized protein</fullName>
    </submittedName>
</protein>
<comment type="caution">
    <text evidence="2">The sequence shown here is derived from an EMBL/GenBank/DDBJ whole genome shotgun (WGS) entry which is preliminary data.</text>
</comment>
<accession>A0A847UEK6</accession>
<organism evidence="2 3">
    <name type="scientific">Halomicrobium mukohataei</name>
    <dbReference type="NCBI Taxonomy" id="57705"/>
    <lineage>
        <taxon>Archaea</taxon>
        <taxon>Methanobacteriati</taxon>
        <taxon>Methanobacteriota</taxon>
        <taxon>Stenosarchaea group</taxon>
        <taxon>Halobacteria</taxon>
        <taxon>Halobacteriales</taxon>
        <taxon>Haloarculaceae</taxon>
        <taxon>Halomicrobium</taxon>
    </lineage>
</organism>
<evidence type="ECO:0000313" key="3">
    <source>
        <dbReference type="Proteomes" id="UP000608662"/>
    </source>
</evidence>
<reference evidence="2" key="1">
    <citation type="submission" date="2019-12" db="EMBL/GenBank/DDBJ databases">
        <title>Whole-genome sequence of Halomicrobium mukohataei pws1.</title>
        <authorList>
            <person name="Verma D.K."/>
            <person name="Gopal K."/>
            <person name="Prasad E.S."/>
        </authorList>
    </citation>
    <scope>NUCLEOTIDE SEQUENCE</scope>
    <source>
        <strain evidence="2">Pws1</strain>
    </source>
</reference>
<evidence type="ECO:0000313" key="2">
    <source>
        <dbReference type="EMBL" id="NLV09864.1"/>
    </source>
</evidence>
<proteinExistence type="predicted"/>
<dbReference type="RefSeq" id="WP_170093648.1">
    <property type="nucleotide sequence ID" value="NZ_WOYG01000001.1"/>
</dbReference>
<gene>
    <name evidence="2" type="ORF">GOC74_07960</name>
</gene>
<feature type="region of interest" description="Disordered" evidence="1">
    <location>
        <begin position="1"/>
        <end position="57"/>
    </location>
</feature>
<evidence type="ECO:0000256" key="1">
    <source>
        <dbReference type="SAM" id="MobiDB-lite"/>
    </source>
</evidence>
<sequence>MEVDSGEEVTVEHMKTPPATAHASHHGVPGVARPRHAQKLTGDTDGPRPTSSVAEKTRLSLSAGSAADAGLGVVQAVDAGG</sequence>
<name>A0A847UEK6_9EURY</name>
<dbReference type="Proteomes" id="UP000608662">
    <property type="component" value="Unassembled WGS sequence"/>
</dbReference>
<dbReference type="AlphaFoldDB" id="A0A847UEK6"/>
<dbReference type="EMBL" id="WOYG01000001">
    <property type="protein sequence ID" value="NLV09864.1"/>
    <property type="molecule type" value="Genomic_DNA"/>
</dbReference>